<keyword evidence="5 8" id="KW-0808">Transferase</keyword>
<evidence type="ECO:0000256" key="1">
    <source>
        <dbReference type="ARBA" id="ARBA00001933"/>
    </source>
</evidence>
<comment type="miscellaneous">
    <text evidence="8">In eukaryotes there are cytoplasmic, mitochondrial and chloroplastic isozymes.</text>
</comment>
<dbReference type="OrthoDB" id="6752799at2759"/>
<evidence type="ECO:0000313" key="10">
    <source>
        <dbReference type="EMBL" id="KAJ2749313.1"/>
    </source>
</evidence>
<name>A0A9W8L927_9FUNG</name>
<dbReference type="Proteomes" id="UP001140011">
    <property type="component" value="Unassembled WGS sequence"/>
</dbReference>
<proteinExistence type="inferred from homology"/>
<dbReference type="InterPro" id="IPR004839">
    <property type="entry name" value="Aminotransferase_I/II_large"/>
</dbReference>
<dbReference type="AlphaFoldDB" id="A0A9W8L927"/>
<dbReference type="EMBL" id="JANBUH010000820">
    <property type="protein sequence ID" value="KAJ2749313.1"/>
    <property type="molecule type" value="Genomic_DNA"/>
</dbReference>
<evidence type="ECO:0000256" key="7">
    <source>
        <dbReference type="ARBA" id="ARBA00049185"/>
    </source>
</evidence>
<comment type="cofactor">
    <cofactor evidence="1">
        <name>pyridoxal 5'-phosphate</name>
        <dbReference type="ChEBI" id="CHEBI:597326"/>
    </cofactor>
</comment>
<feature type="domain" description="Aminotransferase class I/classII large" evidence="9">
    <location>
        <begin position="1"/>
        <end position="183"/>
    </location>
</feature>
<comment type="catalytic activity">
    <reaction evidence="7 8">
        <text>L-aspartate + 2-oxoglutarate = oxaloacetate + L-glutamate</text>
        <dbReference type="Rhea" id="RHEA:21824"/>
        <dbReference type="ChEBI" id="CHEBI:16452"/>
        <dbReference type="ChEBI" id="CHEBI:16810"/>
        <dbReference type="ChEBI" id="CHEBI:29985"/>
        <dbReference type="ChEBI" id="CHEBI:29991"/>
        <dbReference type="EC" id="2.6.1.1"/>
    </reaction>
</comment>
<evidence type="ECO:0000313" key="11">
    <source>
        <dbReference type="Proteomes" id="UP001140011"/>
    </source>
</evidence>
<comment type="similarity">
    <text evidence="2">Belongs to the class-I pyridoxal-phosphate-dependent aminotransferase family.</text>
</comment>
<comment type="subunit">
    <text evidence="3 8">Homodimer.</text>
</comment>
<evidence type="ECO:0000256" key="5">
    <source>
        <dbReference type="ARBA" id="ARBA00022679"/>
    </source>
</evidence>
<evidence type="ECO:0000256" key="4">
    <source>
        <dbReference type="ARBA" id="ARBA00022576"/>
    </source>
</evidence>
<keyword evidence="4 8" id="KW-0032">Aminotransferase</keyword>
<evidence type="ECO:0000256" key="3">
    <source>
        <dbReference type="ARBA" id="ARBA00011738"/>
    </source>
</evidence>
<sequence>MAYQGFASGNVDRDASALRSFVEANRAPVLLAQSFAKNMGLYGERVGTFSIVGADSAERDRLLSQVKILVRPMYSNPPVHGARIAGEVLTDAGLREMWLGEVKEMADRIIRMRAALRGQLEELGSKKSWNHITDQIGMFCYTGLTPAQVDRLASEFHVYLTRDGRVSIAGITTGNVQYLAESIHKVTKD</sequence>
<dbReference type="SUPFAM" id="SSF53383">
    <property type="entry name" value="PLP-dependent transferases"/>
    <property type="match status" value="1"/>
</dbReference>
<dbReference type="Gene3D" id="3.90.1150.10">
    <property type="entry name" value="Aspartate Aminotransferase, domain 1"/>
    <property type="match status" value="1"/>
</dbReference>
<dbReference type="GO" id="GO:0006533">
    <property type="term" value="P:L-aspartate catabolic process"/>
    <property type="evidence" value="ECO:0007669"/>
    <property type="project" value="TreeGrafter"/>
</dbReference>
<evidence type="ECO:0000256" key="6">
    <source>
        <dbReference type="ARBA" id="ARBA00022898"/>
    </source>
</evidence>
<dbReference type="PROSITE" id="PS00105">
    <property type="entry name" value="AA_TRANSFER_CLASS_1"/>
    <property type="match status" value="1"/>
</dbReference>
<dbReference type="PANTHER" id="PTHR11879">
    <property type="entry name" value="ASPARTATE AMINOTRANSFERASE"/>
    <property type="match status" value="1"/>
</dbReference>
<dbReference type="GO" id="GO:0030170">
    <property type="term" value="F:pyridoxal phosphate binding"/>
    <property type="evidence" value="ECO:0007669"/>
    <property type="project" value="InterPro"/>
</dbReference>
<dbReference type="InterPro" id="IPR000796">
    <property type="entry name" value="Asp_trans"/>
</dbReference>
<comment type="caution">
    <text evidence="10">The sequence shown here is derived from an EMBL/GenBank/DDBJ whole genome shotgun (WGS) entry which is preliminary data.</text>
</comment>
<keyword evidence="6" id="KW-0663">Pyridoxal phosphate</keyword>
<gene>
    <name evidence="10" type="primary">AAT1</name>
    <name evidence="10" type="ORF">GGI19_005724</name>
</gene>
<evidence type="ECO:0000256" key="8">
    <source>
        <dbReference type="RuleBase" id="RU000480"/>
    </source>
</evidence>
<dbReference type="GO" id="GO:0005739">
    <property type="term" value="C:mitochondrion"/>
    <property type="evidence" value="ECO:0007669"/>
    <property type="project" value="TreeGrafter"/>
</dbReference>
<protein>
    <recommendedName>
        <fullName evidence="8">Aspartate aminotransferase</fullName>
        <ecNumber evidence="8">2.6.1.1</ecNumber>
    </recommendedName>
</protein>
<dbReference type="GO" id="GO:0004069">
    <property type="term" value="F:L-aspartate:2-oxoglutarate aminotransferase activity"/>
    <property type="evidence" value="ECO:0007669"/>
    <property type="project" value="UniProtKB-EC"/>
</dbReference>
<keyword evidence="11" id="KW-1185">Reference proteome</keyword>
<dbReference type="Gene3D" id="3.40.640.10">
    <property type="entry name" value="Type I PLP-dependent aspartate aminotransferase-like (Major domain)"/>
    <property type="match status" value="1"/>
</dbReference>
<accession>A0A9W8L927</accession>
<organism evidence="10 11">
    <name type="scientific">Coemansia pectinata</name>
    <dbReference type="NCBI Taxonomy" id="1052879"/>
    <lineage>
        <taxon>Eukaryota</taxon>
        <taxon>Fungi</taxon>
        <taxon>Fungi incertae sedis</taxon>
        <taxon>Zoopagomycota</taxon>
        <taxon>Kickxellomycotina</taxon>
        <taxon>Kickxellomycetes</taxon>
        <taxon>Kickxellales</taxon>
        <taxon>Kickxellaceae</taxon>
        <taxon>Coemansia</taxon>
    </lineage>
</organism>
<dbReference type="Pfam" id="PF00155">
    <property type="entry name" value="Aminotran_1_2"/>
    <property type="match status" value="1"/>
</dbReference>
<dbReference type="InterPro" id="IPR015421">
    <property type="entry name" value="PyrdxlP-dep_Trfase_major"/>
</dbReference>
<dbReference type="InterPro" id="IPR015424">
    <property type="entry name" value="PyrdxlP-dep_Trfase"/>
</dbReference>
<dbReference type="PRINTS" id="PR00799">
    <property type="entry name" value="TRANSAMINASE"/>
</dbReference>
<dbReference type="PANTHER" id="PTHR11879:SF22">
    <property type="entry name" value="ASPARTATE AMINOTRANSFERASE, MITOCHONDRIAL"/>
    <property type="match status" value="1"/>
</dbReference>
<dbReference type="EC" id="2.6.1.1" evidence="8"/>
<dbReference type="InterPro" id="IPR004838">
    <property type="entry name" value="NHTrfase_class1_PyrdxlP-BS"/>
</dbReference>
<dbReference type="InterPro" id="IPR015422">
    <property type="entry name" value="PyrdxlP-dep_Trfase_small"/>
</dbReference>
<reference evidence="10" key="1">
    <citation type="submission" date="2022-07" db="EMBL/GenBank/DDBJ databases">
        <title>Phylogenomic reconstructions and comparative analyses of Kickxellomycotina fungi.</title>
        <authorList>
            <person name="Reynolds N.K."/>
            <person name="Stajich J.E."/>
            <person name="Barry K."/>
            <person name="Grigoriev I.V."/>
            <person name="Crous P."/>
            <person name="Smith M.E."/>
        </authorList>
    </citation>
    <scope>NUCLEOTIDE SEQUENCE</scope>
    <source>
        <strain evidence="10">BCRC 34297</strain>
    </source>
</reference>
<evidence type="ECO:0000256" key="2">
    <source>
        <dbReference type="ARBA" id="ARBA00007441"/>
    </source>
</evidence>
<evidence type="ECO:0000259" key="9">
    <source>
        <dbReference type="Pfam" id="PF00155"/>
    </source>
</evidence>